<evidence type="ECO:0000256" key="3">
    <source>
        <dbReference type="ARBA" id="ARBA00022692"/>
    </source>
</evidence>
<dbReference type="PANTHER" id="PTHR43483">
    <property type="entry name" value="MEMBRANE TRANSPORTER PROTEIN HI_0806-RELATED"/>
    <property type="match status" value="1"/>
</dbReference>
<dbReference type="Proteomes" id="UP000663281">
    <property type="component" value="Chromosome"/>
</dbReference>
<dbReference type="Pfam" id="PF01925">
    <property type="entry name" value="TauE"/>
    <property type="match status" value="1"/>
</dbReference>
<feature type="transmembrane region" description="Helical" evidence="6">
    <location>
        <begin position="50"/>
        <end position="68"/>
    </location>
</feature>
<dbReference type="InterPro" id="IPR002781">
    <property type="entry name" value="TM_pro_TauE-like"/>
</dbReference>
<evidence type="ECO:0000256" key="2">
    <source>
        <dbReference type="ARBA" id="ARBA00009142"/>
    </source>
</evidence>
<feature type="transmembrane region" description="Helical" evidence="6">
    <location>
        <begin position="142"/>
        <end position="175"/>
    </location>
</feature>
<dbReference type="PANTHER" id="PTHR43483:SF3">
    <property type="entry name" value="MEMBRANE TRANSPORTER PROTEIN HI_0806-RELATED"/>
    <property type="match status" value="1"/>
</dbReference>
<name>A0A975ALS8_9GAMM</name>
<comment type="subcellular location">
    <subcellularLocation>
        <location evidence="6">Cell membrane</location>
        <topology evidence="6">Multi-pass membrane protein</topology>
    </subcellularLocation>
    <subcellularLocation>
        <location evidence="1">Membrane</location>
        <topology evidence="1">Multi-pass membrane protein</topology>
    </subcellularLocation>
</comment>
<feature type="transmembrane region" description="Helical" evidence="6">
    <location>
        <begin position="7"/>
        <end position="38"/>
    </location>
</feature>
<evidence type="ECO:0000313" key="8">
    <source>
        <dbReference type="Proteomes" id="UP000663281"/>
    </source>
</evidence>
<accession>A0A975ALS8</accession>
<feature type="transmembrane region" description="Helical" evidence="6">
    <location>
        <begin position="113"/>
        <end position="130"/>
    </location>
</feature>
<evidence type="ECO:0000256" key="6">
    <source>
        <dbReference type="RuleBase" id="RU363041"/>
    </source>
</evidence>
<evidence type="ECO:0000256" key="4">
    <source>
        <dbReference type="ARBA" id="ARBA00022989"/>
    </source>
</evidence>
<gene>
    <name evidence="7" type="ORF">JYB88_03915</name>
</gene>
<dbReference type="RefSeq" id="WP_207326216.1">
    <property type="nucleotide sequence ID" value="NZ_CP071504.1"/>
</dbReference>
<keyword evidence="4 6" id="KW-1133">Transmembrane helix</keyword>
<protein>
    <recommendedName>
        <fullName evidence="6">Probable membrane transporter protein</fullName>
    </recommendedName>
</protein>
<feature type="transmembrane region" description="Helical" evidence="6">
    <location>
        <begin position="214"/>
        <end position="235"/>
    </location>
</feature>
<keyword evidence="5 6" id="KW-0472">Membrane</keyword>
<evidence type="ECO:0000256" key="5">
    <source>
        <dbReference type="ARBA" id="ARBA00023136"/>
    </source>
</evidence>
<keyword evidence="8" id="KW-1185">Reference proteome</keyword>
<feature type="transmembrane region" description="Helical" evidence="6">
    <location>
        <begin position="88"/>
        <end position="107"/>
    </location>
</feature>
<feature type="transmembrane region" description="Helical" evidence="6">
    <location>
        <begin position="247"/>
        <end position="265"/>
    </location>
</feature>
<sequence length="266" mass="27617">MESVLWVFTLCIMLGALVGFMAGLLGIGGGLLIVPALLYLLPSVGVDEAHLPHVAIATSLAAIILTSLSSARAHYSRGNIPFSLLKPLLPAVLLGALASGFVAQMVPADDLRRGFALFVILMAVQMAYPLKAESQRSLPANGLLFAITLVIALLAALMGIGGGVLLVPLLSFFGVQLRQAVGVSSVTGLCIALSGSLGYILAGWRVDGLPQWTLGYVFVPALLGVVMTSTLVAPLGVRAACSWPTPLLKKIFALLLAIIGLRLVLA</sequence>
<comment type="similarity">
    <text evidence="2 6">Belongs to the 4-toluene sulfonate uptake permease (TSUP) (TC 2.A.102) family.</text>
</comment>
<dbReference type="KEGG" id="scyp:JYB88_03915"/>
<feature type="transmembrane region" description="Helical" evidence="6">
    <location>
        <begin position="181"/>
        <end position="202"/>
    </location>
</feature>
<dbReference type="AlphaFoldDB" id="A0A975ALS8"/>
<evidence type="ECO:0000256" key="1">
    <source>
        <dbReference type="ARBA" id="ARBA00004141"/>
    </source>
</evidence>
<reference evidence="7 8" key="1">
    <citation type="submission" date="2021-03" db="EMBL/GenBank/DDBJ databases">
        <title>Novel species identification of genus Shewanella.</title>
        <authorList>
            <person name="Liu G."/>
            <person name="Zhang Q."/>
        </authorList>
    </citation>
    <scope>NUCLEOTIDE SEQUENCE [LARGE SCALE GENOMIC DNA]</scope>
    <source>
        <strain evidence="7 8">FJAT-53726</strain>
    </source>
</reference>
<dbReference type="GO" id="GO:0005886">
    <property type="term" value="C:plasma membrane"/>
    <property type="evidence" value="ECO:0007669"/>
    <property type="project" value="UniProtKB-SubCell"/>
</dbReference>
<evidence type="ECO:0000313" key="7">
    <source>
        <dbReference type="EMBL" id="QSX31767.1"/>
    </source>
</evidence>
<keyword evidence="3 6" id="KW-0812">Transmembrane</keyword>
<dbReference type="EMBL" id="CP071504">
    <property type="protein sequence ID" value="QSX31767.1"/>
    <property type="molecule type" value="Genomic_DNA"/>
</dbReference>
<keyword evidence="6" id="KW-1003">Cell membrane</keyword>
<organism evidence="7 8">
    <name type="scientific">Shewanella cyperi</name>
    <dbReference type="NCBI Taxonomy" id="2814292"/>
    <lineage>
        <taxon>Bacteria</taxon>
        <taxon>Pseudomonadati</taxon>
        <taxon>Pseudomonadota</taxon>
        <taxon>Gammaproteobacteria</taxon>
        <taxon>Alteromonadales</taxon>
        <taxon>Shewanellaceae</taxon>
        <taxon>Shewanella</taxon>
    </lineage>
</organism>
<proteinExistence type="inferred from homology"/>